<dbReference type="InterPro" id="IPR024156">
    <property type="entry name" value="Small_GTPase_ARF"/>
</dbReference>
<feature type="region of interest" description="Disordered" evidence="5">
    <location>
        <begin position="71"/>
        <end position="218"/>
    </location>
</feature>
<keyword evidence="2 3" id="KW-0342">GTP-binding</keyword>
<dbReference type="GO" id="GO:0046872">
    <property type="term" value="F:metal ion binding"/>
    <property type="evidence" value="ECO:0007669"/>
    <property type="project" value="UniProtKB-KW"/>
</dbReference>
<evidence type="ECO:0000256" key="1">
    <source>
        <dbReference type="ARBA" id="ARBA00022741"/>
    </source>
</evidence>
<evidence type="ECO:0000313" key="6">
    <source>
        <dbReference type="EMBL" id="CAE0402155.1"/>
    </source>
</evidence>
<evidence type="ECO:0000256" key="4">
    <source>
        <dbReference type="PIRSR" id="PIRSR606689-2"/>
    </source>
</evidence>
<dbReference type="EMBL" id="HBIM01000515">
    <property type="protein sequence ID" value="CAE0402156.1"/>
    <property type="molecule type" value="Transcribed_RNA"/>
</dbReference>
<dbReference type="PANTHER" id="PTHR45909">
    <property type="entry name" value="ADP-RIBOSYLATION FACTOR-RELATED PROTEIN 1"/>
    <property type="match status" value="1"/>
</dbReference>
<evidence type="ECO:0000313" key="7">
    <source>
        <dbReference type="EMBL" id="CAE0402156.1"/>
    </source>
</evidence>
<protein>
    <submittedName>
        <fullName evidence="6">Uncharacterized protein</fullName>
    </submittedName>
</protein>
<dbReference type="AlphaFoldDB" id="A0A6S8HR70"/>
<dbReference type="GO" id="GO:0043001">
    <property type="term" value="P:Golgi to plasma membrane protein transport"/>
    <property type="evidence" value="ECO:0007669"/>
    <property type="project" value="TreeGrafter"/>
</dbReference>
<dbReference type="GO" id="GO:0005794">
    <property type="term" value="C:Golgi apparatus"/>
    <property type="evidence" value="ECO:0007669"/>
    <property type="project" value="TreeGrafter"/>
</dbReference>
<dbReference type="Gene3D" id="3.40.50.300">
    <property type="entry name" value="P-loop containing nucleotide triphosphate hydrolases"/>
    <property type="match status" value="2"/>
</dbReference>
<dbReference type="GO" id="GO:0034067">
    <property type="term" value="P:protein localization to Golgi apparatus"/>
    <property type="evidence" value="ECO:0007669"/>
    <property type="project" value="TreeGrafter"/>
</dbReference>
<dbReference type="InterPro" id="IPR027417">
    <property type="entry name" value="P-loop_NTPase"/>
</dbReference>
<dbReference type="GO" id="GO:0003924">
    <property type="term" value="F:GTPase activity"/>
    <property type="evidence" value="ECO:0007669"/>
    <property type="project" value="InterPro"/>
</dbReference>
<dbReference type="GO" id="GO:0006886">
    <property type="term" value="P:intracellular protein transport"/>
    <property type="evidence" value="ECO:0007669"/>
    <property type="project" value="TreeGrafter"/>
</dbReference>
<gene>
    <name evidence="6" type="ORF">ACOF00016_LOCUS450</name>
    <name evidence="7" type="ORF">ACOF00016_LOCUS451</name>
</gene>
<proteinExistence type="predicted"/>
<dbReference type="InterPro" id="IPR006689">
    <property type="entry name" value="Small_GTPase_ARF/SAR"/>
</dbReference>
<keyword evidence="4" id="KW-0479">Metal-binding</keyword>
<reference evidence="6" key="1">
    <citation type="submission" date="2021-01" db="EMBL/GenBank/DDBJ databases">
        <authorList>
            <person name="Corre E."/>
            <person name="Pelletier E."/>
            <person name="Niang G."/>
            <person name="Scheremetjew M."/>
            <person name="Finn R."/>
            <person name="Kale V."/>
            <person name="Holt S."/>
            <person name="Cochrane G."/>
            <person name="Meng A."/>
            <person name="Brown T."/>
            <person name="Cohen L."/>
        </authorList>
    </citation>
    <scope>NUCLEOTIDE SEQUENCE</scope>
    <source>
        <strain evidence="6">CCMP127</strain>
    </source>
</reference>
<evidence type="ECO:0000256" key="3">
    <source>
        <dbReference type="PIRSR" id="PIRSR606689-1"/>
    </source>
</evidence>
<evidence type="ECO:0000256" key="5">
    <source>
        <dbReference type="SAM" id="MobiDB-lite"/>
    </source>
</evidence>
<dbReference type="SUPFAM" id="SSF52540">
    <property type="entry name" value="P-loop containing nucleoside triphosphate hydrolases"/>
    <property type="match status" value="1"/>
</dbReference>
<dbReference type="GO" id="GO:0005525">
    <property type="term" value="F:GTP binding"/>
    <property type="evidence" value="ECO:0007669"/>
    <property type="project" value="UniProtKB-KW"/>
</dbReference>
<evidence type="ECO:0000256" key="2">
    <source>
        <dbReference type="ARBA" id="ARBA00023134"/>
    </source>
</evidence>
<keyword evidence="1 3" id="KW-0547">Nucleotide-binding</keyword>
<sequence>MFSLVTGVYESYFASPQVNILVVGAQGAGKTTVLERLKVTTFRKRPPPPGIQQTAMPDELLQLIKGEEIDEMSCSDRSREPGTPNKVRRESSFTSPNITEGMGTPKKARKRLTWVCPAPKRYQAQKDDEDEEVVGLIDGTPPSLPDLDSPSAAPPGVPPPPGPQRTHQSSIGSLDSVELPPASNIARTSATNREDTENSSEAIPQQQNPHHHQQQQPVGEFDVNSKAKMISLVKIRPTIGMNLGKVELCQAKCHVWDLGGRLVDLWERYYADCDAVVFVWKLGKDVVPRDEDEDEDERPEITYELQQSLLNQVRGSIGDEIPFLILGHTFGADKMCPVPVGPLYQTESLLPHYHNPMQALMVANAATGQGIRAAMEWLVPLAKRQQSMREKSNEKLPA</sequence>
<dbReference type="PANTHER" id="PTHR45909:SF1">
    <property type="entry name" value="ADP-RIBOSYLATION FACTOR-RELATED PROTEIN 1"/>
    <property type="match status" value="1"/>
</dbReference>
<accession>A0A6S8HR70</accession>
<feature type="binding site" evidence="3">
    <location>
        <position position="260"/>
    </location>
    <ligand>
        <name>GTP</name>
        <dbReference type="ChEBI" id="CHEBI:37565"/>
    </ligand>
</feature>
<keyword evidence="4" id="KW-0460">Magnesium</keyword>
<dbReference type="Pfam" id="PF00025">
    <property type="entry name" value="Arf"/>
    <property type="match status" value="1"/>
</dbReference>
<name>A0A6S8HR70_9STRA</name>
<feature type="compositionally biased region" description="Pro residues" evidence="5">
    <location>
        <begin position="152"/>
        <end position="163"/>
    </location>
</feature>
<dbReference type="EMBL" id="HBIM01000514">
    <property type="protein sequence ID" value="CAE0402155.1"/>
    <property type="molecule type" value="Transcribed_RNA"/>
</dbReference>
<feature type="binding site" evidence="4">
    <location>
        <position position="238"/>
    </location>
    <ligand>
        <name>Mg(2+)</name>
        <dbReference type="ChEBI" id="CHEBI:18420"/>
    </ligand>
</feature>
<organism evidence="6">
    <name type="scientific">Amphora coffeiformis</name>
    <dbReference type="NCBI Taxonomy" id="265554"/>
    <lineage>
        <taxon>Eukaryota</taxon>
        <taxon>Sar</taxon>
        <taxon>Stramenopiles</taxon>
        <taxon>Ochrophyta</taxon>
        <taxon>Bacillariophyta</taxon>
        <taxon>Bacillariophyceae</taxon>
        <taxon>Bacillariophycidae</taxon>
        <taxon>Thalassiophysales</taxon>
        <taxon>Catenulaceae</taxon>
        <taxon>Amphora</taxon>
    </lineage>
</organism>